<keyword evidence="1" id="KW-0904">Protein phosphatase</keyword>
<dbReference type="Gene3D" id="3.60.40.10">
    <property type="entry name" value="PPM-type phosphatase domain"/>
    <property type="match status" value="1"/>
</dbReference>
<gene>
    <name evidence="4" type="ORF">NliqN6_4110</name>
</gene>
<dbReference type="SMART" id="SM00332">
    <property type="entry name" value="PP2Cc"/>
    <property type="match status" value="1"/>
</dbReference>
<comment type="similarity">
    <text evidence="1">Belongs to the PP2C family.</text>
</comment>
<dbReference type="InterPro" id="IPR036457">
    <property type="entry name" value="PPM-type-like_dom_sf"/>
</dbReference>
<dbReference type="PROSITE" id="PS51746">
    <property type="entry name" value="PPM_2"/>
    <property type="match status" value="1"/>
</dbReference>
<dbReference type="PANTHER" id="PTHR12320">
    <property type="entry name" value="PROTEIN PHOSPHATASE 2C"/>
    <property type="match status" value="1"/>
</dbReference>
<protein>
    <recommendedName>
        <fullName evidence="1">Protein phosphatase</fullName>
        <ecNumber evidence="1">3.1.3.16</ecNumber>
    </recommendedName>
</protein>
<accession>A0A8H3TVK8</accession>
<dbReference type="PANTHER" id="PTHR12320:SF1">
    <property type="entry name" value="PROTEIN PHOSPHATASE PTC7 HOMOLOG"/>
    <property type="match status" value="1"/>
</dbReference>
<dbReference type="SMART" id="SM00331">
    <property type="entry name" value="PP2C_SIG"/>
    <property type="match status" value="1"/>
</dbReference>
<sequence>MTLRLSCSGAHRNVTLTATGALRLGSRTPQYFARSLSTSRTAAQSHALSQPLRCHVGVSFASKDSPPFSTRDEADRSASKGFQAGPIARWKDQMLGMGTLRTELLKTTGTEEGKELSDVEQAKQLEGVIQDRKRWGAGEDFFLVRQGGDARTILGLSDGVGGWASEGVDPSLFSQALMWHASKQSDKNPSASVAKILSNAYEAVIKEDGVPCGSATACVSSFDSTSGTLESINLGDSGFSIIRDGKVFFEAPSQTHYFNCPRQLTKLKKGSPSAGMVMDLPENGDLYKQKLQKGDMVLLYTDGLADNVHNSQILALLKHVDATLANPTNAFLLPAEKALERARLLADVLVAYARLCMSRQDIVSPFEQAAAKEGIRYPGGKIDDITVIAAHITEE</sequence>
<keyword evidence="1" id="KW-0378">Hydrolase</keyword>
<evidence type="ECO:0000259" key="3">
    <source>
        <dbReference type="PROSITE" id="PS51746"/>
    </source>
</evidence>
<dbReference type="InterPro" id="IPR001932">
    <property type="entry name" value="PPM-type_phosphatase-like_dom"/>
</dbReference>
<comment type="caution">
    <text evidence="4">The sequence shown here is derived from an EMBL/GenBank/DDBJ whole genome shotgun (WGS) entry which is preliminary data.</text>
</comment>
<name>A0A8H3TVK8_9TREE</name>
<keyword evidence="1" id="KW-0460">Magnesium</keyword>
<organism evidence="4 5">
    <name type="scientific">Naganishia liquefaciens</name>
    <dbReference type="NCBI Taxonomy" id="104408"/>
    <lineage>
        <taxon>Eukaryota</taxon>
        <taxon>Fungi</taxon>
        <taxon>Dikarya</taxon>
        <taxon>Basidiomycota</taxon>
        <taxon>Agaricomycotina</taxon>
        <taxon>Tremellomycetes</taxon>
        <taxon>Filobasidiales</taxon>
        <taxon>Filobasidiaceae</taxon>
        <taxon>Naganishia</taxon>
    </lineage>
</organism>
<dbReference type="EMBL" id="BLZA01000023">
    <property type="protein sequence ID" value="GHJ87708.1"/>
    <property type="molecule type" value="Genomic_DNA"/>
</dbReference>
<keyword evidence="5" id="KW-1185">Reference proteome</keyword>
<keyword evidence="1" id="KW-0464">Manganese</keyword>
<comment type="catalytic activity">
    <reaction evidence="1">
        <text>O-phospho-L-seryl-[protein] + H2O = L-seryl-[protein] + phosphate</text>
        <dbReference type="Rhea" id="RHEA:20629"/>
        <dbReference type="Rhea" id="RHEA-COMP:9863"/>
        <dbReference type="Rhea" id="RHEA-COMP:11604"/>
        <dbReference type="ChEBI" id="CHEBI:15377"/>
        <dbReference type="ChEBI" id="CHEBI:29999"/>
        <dbReference type="ChEBI" id="CHEBI:43474"/>
        <dbReference type="ChEBI" id="CHEBI:83421"/>
        <dbReference type="EC" id="3.1.3.16"/>
    </reaction>
</comment>
<dbReference type="GO" id="GO:0046872">
    <property type="term" value="F:metal ion binding"/>
    <property type="evidence" value="ECO:0007669"/>
    <property type="project" value="UniProtKB-UniRule"/>
</dbReference>
<feature type="region of interest" description="Disordered" evidence="2">
    <location>
        <begin position="64"/>
        <end position="83"/>
    </location>
</feature>
<evidence type="ECO:0000256" key="1">
    <source>
        <dbReference type="RuleBase" id="RU366020"/>
    </source>
</evidence>
<evidence type="ECO:0000313" key="5">
    <source>
        <dbReference type="Proteomes" id="UP000620104"/>
    </source>
</evidence>
<evidence type="ECO:0000313" key="4">
    <source>
        <dbReference type="EMBL" id="GHJ87708.1"/>
    </source>
</evidence>
<comment type="cofactor">
    <cofactor evidence="1">
        <name>Mg(2+)</name>
        <dbReference type="ChEBI" id="CHEBI:18420"/>
    </cofactor>
</comment>
<dbReference type="InterPro" id="IPR039123">
    <property type="entry name" value="PPTC7"/>
</dbReference>
<comment type="cofactor">
    <cofactor evidence="1">
        <name>Mn(2+)</name>
        <dbReference type="ChEBI" id="CHEBI:29035"/>
    </cofactor>
</comment>
<dbReference type="Pfam" id="PF07228">
    <property type="entry name" value="SpoIIE"/>
    <property type="match status" value="1"/>
</dbReference>
<comment type="catalytic activity">
    <reaction evidence="1">
        <text>O-phospho-L-threonyl-[protein] + H2O = L-threonyl-[protein] + phosphate</text>
        <dbReference type="Rhea" id="RHEA:47004"/>
        <dbReference type="Rhea" id="RHEA-COMP:11060"/>
        <dbReference type="Rhea" id="RHEA-COMP:11605"/>
        <dbReference type="ChEBI" id="CHEBI:15377"/>
        <dbReference type="ChEBI" id="CHEBI:30013"/>
        <dbReference type="ChEBI" id="CHEBI:43474"/>
        <dbReference type="ChEBI" id="CHEBI:61977"/>
        <dbReference type="EC" id="3.1.3.16"/>
    </reaction>
</comment>
<proteinExistence type="inferred from homology"/>
<dbReference type="EC" id="3.1.3.16" evidence="1"/>
<dbReference type="OrthoDB" id="60843at2759"/>
<dbReference type="SUPFAM" id="SSF81606">
    <property type="entry name" value="PP2C-like"/>
    <property type="match status" value="1"/>
</dbReference>
<reference evidence="4" key="1">
    <citation type="submission" date="2020-07" db="EMBL/GenBank/DDBJ databases">
        <title>Draft Genome Sequence of a Deep-Sea Yeast, Naganishia (Cryptococcus) liquefaciens strain N6.</title>
        <authorList>
            <person name="Han Y.W."/>
            <person name="Kajitani R."/>
            <person name="Morimoto H."/>
            <person name="Parhat M."/>
            <person name="Tsubouchi H."/>
            <person name="Bakenova O."/>
            <person name="Ogata M."/>
            <person name="Argunhan B."/>
            <person name="Aoki R."/>
            <person name="Kajiwara S."/>
            <person name="Itoh T."/>
            <person name="Iwasaki H."/>
        </authorList>
    </citation>
    <scope>NUCLEOTIDE SEQUENCE</scope>
    <source>
        <strain evidence="4">N6</strain>
    </source>
</reference>
<feature type="domain" description="PPM-type phosphatase" evidence="3">
    <location>
        <begin position="125"/>
        <end position="392"/>
    </location>
</feature>
<keyword evidence="1" id="KW-0479">Metal-binding</keyword>
<dbReference type="Proteomes" id="UP000620104">
    <property type="component" value="Unassembled WGS sequence"/>
</dbReference>
<dbReference type="GO" id="GO:0004722">
    <property type="term" value="F:protein serine/threonine phosphatase activity"/>
    <property type="evidence" value="ECO:0007669"/>
    <property type="project" value="UniProtKB-EC"/>
</dbReference>
<evidence type="ECO:0000256" key="2">
    <source>
        <dbReference type="SAM" id="MobiDB-lite"/>
    </source>
</evidence>
<dbReference type="AlphaFoldDB" id="A0A8H3TVK8"/>